<comment type="subcellular location">
    <subcellularLocation>
        <location evidence="1">Cell membrane</location>
        <topology evidence="1">Single-pass type I membrane protein</topology>
    </subcellularLocation>
</comment>
<evidence type="ECO:0000256" key="5">
    <source>
        <dbReference type="ARBA" id="ARBA00022692"/>
    </source>
</evidence>
<evidence type="ECO:0000256" key="1">
    <source>
        <dbReference type="ARBA" id="ARBA00004251"/>
    </source>
</evidence>
<dbReference type="GO" id="GO:0015026">
    <property type="term" value="F:coreceptor activity"/>
    <property type="evidence" value="ECO:0007669"/>
    <property type="project" value="InterPro"/>
</dbReference>
<dbReference type="Proteomes" id="UP000246464">
    <property type="component" value="Chromosome 14"/>
</dbReference>
<evidence type="ECO:0000256" key="6">
    <source>
        <dbReference type="ARBA" id="ARBA00022729"/>
    </source>
</evidence>
<dbReference type="GO" id="GO:0005886">
    <property type="term" value="C:plasma membrane"/>
    <property type="evidence" value="ECO:0007669"/>
    <property type="project" value="UniProtKB-SubCell"/>
</dbReference>
<dbReference type="PANTHER" id="PTHR14076:SF7">
    <property type="entry name" value="RECEPTOR ACTIVITY-MODIFYING PROTEIN 1-LIKE"/>
    <property type="match status" value="1"/>
</dbReference>
<dbReference type="InterPro" id="IPR038126">
    <property type="entry name" value="RAMP_sf"/>
</dbReference>
<dbReference type="GO" id="GO:0032870">
    <property type="term" value="P:cellular response to hormone stimulus"/>
    <property type="evidence" value="ECO:0007669"/>
    <property type="project" value="TreeGrafter"/>
</dbReference>
<evidence type="ECO:0000256" key="10">
    <source>
        <dbReference type="ARBA" id="ARBA00023170"/>
    </source>
</evidence>
<dbReference type="InterPro" id="IPR006985">
    <property type="entry name" value="RAMP"/>
</dbReference>
<evidence type="ECO:0000256" key="4">
    <source>
        <dbReference type="ARBA" id="ARBA00022475"/>
    </source>
</evidence>
<keyword evidence="13" id="KW-1185">Reference proteome</keyword>
<dbReference type="OrthoDB" id="8846921at2759"/>
<evidence type="ECO:0000256" key="11">
    <source>
        <dbReference type="SAM" id="Phobius"/>
    </source>
</evidence>
<keyword evidence="8 11" id="KW-0472">Membrane</keyword>
<comment type="similarity">
    <text evidence="2">Belongs to the RAMP family.</text>
</comment>
<keyword evidence="9" id="KW-1015">Disulfide bond</keyword>
<dbReference type="Pfam" id="PF04901">
    <property type="entry name" value="RAMP"/>
    <property type="match status" value="1"/>
</dbReference>
<dbReference type="GO" id="GO:0007186">
    <property type="term" value="P:G protein-coupled receptor signaling pathway"/>
    <property type="evidence" value="ECO:0007669"/>
    <property type="project" value="TreeGrafter"/>
</dbReference>
<accession>A0A2U9CAV5</accession>
<dbReference type="GO" id="GO:0043235">
    <property type="term" value="C:receptor complex"/>
    <property type="evidence" value="ECO:0007669"/>
    <property type="project" value="TreeGrafter"/>
</dbReference>
<keyword evidence="7 11" id="KW-1133">Transmembrane helix</keyword>
<gene>
    <name evidence="12" type="ORF">SMAX5B_018233</name>
</gene>
<dbReference type="EMBL" id="CP026256">
    <property type="protein sequence ID" value="AWP12779.1"/>
    <property type="molecule type" value="Genomic_DNA"/>
</dbReference>
<name>A0A2U9CAV5_SCOMX</name>
<organism evidence="12 13">
    <name type="scientific">Scophthalmus maximus</name>
    <name type="common">Turbot</name>
    <name type="synonym">Psetta maxima</name>
    <dbReference type="NCBI Taxonomy" id="52904"/>
    <lineage>
        <taxon>Eukaryota</taxon>
        <taxon>Metazoa</taxon>
        <taxon>Chordata</taxon>
        <taxon>Craniata</taxon>
        <taxon>Vertebrata</taxon>
        <taxon>Euteleostomi</taxon>
        <taxon>Actinopterygii</taxon>
        <taxon>Neopterygii</taxon>
        <taxon>Teleostei</taxon>
        <taxon>Neoteleostei</taxon>
        <taxon>Acanthomorphata</taxon>
        <taxon>Carangaria</taxon>
        <taxon>Pleuronectiformes</taxon>
        <taxon>Pleuronectoidei</taxon>
        <taxon>Scophthalmidae</taxon>
        <taxon>Scophthalmus</taxon>
    </lineage>
</organism>
<evidence type="ECO:0000313" key="12">
    <source>
        <dbReference type="EMBL" id="AWP12779.1"/>
    </source>
</evidence>
<keyword evidence="4" id="KW-1003">Cell membrane</keyword>
<dbReference type="GO" id="GO:0072659">
    <property type="term" value="P:protein localization to plasma membrane"/>
    <property type="evidence" value="ECO:0007669"/>
    <property type="project" value="TreeGrafter"/>
</dbReference>
<proteinExistence type="inferred from homology"/>
<dbReference type="GO" id="GO:0008277">
    <property type="term" value="P:regulation of G protein-coupled receptor signaling pathway"/>
    <property type="evidence" value="ECO:0007669"/>
    <property type="project" value="InterPro"/>
</dbReference>
<evidence type="ECO:0000256" key="9">
    <source>
        <dbReference type="ARBA" id="ARBA00023157"/>
    </source>
</evidence>
<keyword evidence="10 12" id="KW-0675">Receptor</keyword>
<dbReference type="Gene3D" id="1.10.150.510">
    <property type="entry name" value="Receptor activity modifying family"/>
    <property type="match status" value="1"/>
</dbReference>
<reference evidence="12 13" key="1">
    <citation type="submission" date="2017-12" db="EMBL/GenBank/DDBJ databases">
        <title>Integrating genomic resources of turbot (Scophthalmus maximus) in depth evaluation of genetic and physical mapping variation across individuals.</title>
        <authorList>
            <person name="Martinez P."/>
        </authorList>
    </citation>
    <scope>NUCLEOTIDE SEQUENCE [LARGE SCALE GENOMIC DNA]</scope>
</reference>
<protein>
    <submittedName>
        <fullName evidence="12">Putative receptor activity-modifying protein 1-like isoform 2</fullName>
    </submittedName>
</protein>
<evidence type="ECO:0000256" key="7">
    <source>
        <dbReference type="ARBA" id="ARBA00022989"/>
    </source>
</evidence>
<dbReference type="GO" id="GO:0009986">
    <property type="term" value="C:cell surface"/>
    <property type="evidence" value="ECO:0007669"/>
    <property type="project" value="TreeGrafter"/>
</dbReference>
<feature type="transmembrane region" description="Helical" evidence="11">
    <location>
        <begin position="149"/>
        <end position="170"/>
    </location>
</feature>
<sequence length="172" mass="19100">MLVGWCASTGSIQDINQGSKRENKSSCQKAEMVLTACLLALVFMWTVSSSPGMAAKSVSPPCDQHMFDSDVDNCLSEFNNSMDTSSYRDSCPWPTVKHIYNQLKFCVDDLAKVSWCKSQTFLEDKVFLGVHQTYFSLCGQVQDPPLTTLIMLITPAIIFTLSLPLLCIHLTT</sequence>
<keyword evidence="5 11" id="KW-0812">Transmembrane</keyword>
<evidence type="ECO:0000313" key="13">
    <source>
        <dbReference type="Proteomes" id="UP000246464"/>
    </source>
</evidence>
<evidence type="ECO:0000256" key="3">
    <source>
        <dbReference type="ARBA" id="ARBA00022448"/>
    </source>
</evidence>
<dbReference type="GO" id="GO:0031623">
    <property type="term" value="P:receptor internalization"/>
    <property type="evidence" value="ECO:0007669"/>
    <property type="project" value="TreeGrafter"/>
</dbReference>
<evidence type="ECO:0000256" key="8">
    <source>
        <dbReference type="ARBA" id="ARBA00023136"/>
    </source>
</evidence>
<feature type="transmembrane region" description="Helical" evidence="11">
    <location>
        <begin position="30"/>
        <end position="47"/>
    </location>
</feature>
<dbReference type="GO" id="GO:0006886">
    <property type="term" value="P:intracellular protein transport"/>
    <property type="evidence" value="ECO:0007669"/>
    <property type="project" value="InterPro"/>
</dbReference>
<dbReference type="AlphaFoldDB" id="A0A2U9CAV5"/>
<evidence type="ECO:0000256" key="2">
    <source>
        <dbReference type="ARBA" id="ARBA00007087"/>
    </source>
</evidence>
<keyword evidence="3" id="KW-0813">Transport</keyword>
<dbReference type="PANTHER" id="PTHR14076">
    <property type="entry name" value="RECEPTOR ACTIVITY MODIFYING PROTEIN RAMP"/>
    <property type="match status" value="1"/>
</dbReference>
<keyword evidence="6" id="KW-0732">Signal</keyword>
<dbReference type="GO" id="GO:0006816">
    <property type="term" value="P:calcium ion transport"/>
    <property type="evidence" value="ECO:0007669"/>
    <property type="project" value="TreeGrafter"/>
</dbReference>